<evidence type="ECO:0000256" key="1">
    <source>
        <dbReference type="SAM" id="Phobius"/>
    </source>
</evidence>
<dbReference type="RefSeq" id="WP_156196839.1">
    <property type="nucleotide sequence ID" value="NZ_QTZN02000047.1"/>
</dbReference>
<evidence type="ECO:0000313" key="4">
    <source>
        <dbReference type="Proteomes" id="UP000285951"/>
    </source>
</evidence>
<reference evidence="2 5" key="2">
    <citation type="submission" date="2019-12" db="EMBL/GenBank/DDBJ databases">
        <title>Draft genome sequence of Labilibaculum sp. strain 44 isolated from deep waters of Black Sea.</title>
        <authorList>
            <person name="Yadav S."/>
            <person name="Villanueva L."/>
        </authorList>
    </citation>
    <scope>NUCLEOTIDE SEQUENCE [LARGE SCALE GENOMIC DNA]</scope>
    <source>
        <strain evidence="2 5">44</strain>
    </source>
</reference>
<name>A0A7M4D9T8_9BACT</name>
<dbReference type="AlphaFoldDB" id="A0A7M4D9T8"/>
<keyword evidence="1" id="KW-0472">Membrane</keyword>
<evidence type="ECO:0000313" key="5">
    <source>
        <dbReference type="Proteomes" id="UP000462449"/>
    </source>
</evidence>
<reference evidence="3 4" key="1">
    <citation type="submission" date="2019-11" db="EMBL/GenBank/DDBJ databases">
        <title>Draft genome sequence of Labilibaculum sp. strain SYP isolated from Black Sea.</title>
        <authorList>
            <person name="Yadav S."/>
            <person name="Villanueva L."/>
        </authorList>
    </citation>
    <scope>NUCLEOTIDE SEQUENCE [LARGE SCALE GENOMIC DNA]</scope>
    <source>
        <strain evidence="3 4">44</strain>
    </source>
</reference>
<dbReference type="Proteomes" id="UP000285951">
    <property type="component" value="Unassembled WGS sequence"/>
</dbReference>
<dbReference type="EMBL" id="WOTW01000047">
    <property type="protein sequence ID" value="MUP39417.1"/>
    <property type="molecule type" value="Genomic_DNA"/>
</dbReference>
<organism evidence="2 5">
    <name type="scientific">Labilibaculum euxinus</name>
    <dbReference type="NCBI Taxonomy" id="2686357"/>
    <lineage>
        <taxon>Bacteria</taxon>
        <taxon>Pseudomonadati</taxon>
        <taxon>Bacteroidota</taxon>
        <taxon>Bacteroidia</taxon>
        <taxon>Marinilabiliales</taxon>
        <taxon>Marinifilaceae</taxon>
        <taxon>Labilibaculum</taxon>
    </lineage>
</organism>
<keyword evidence="4" id="KW-1185">Reference proteome</keyword>
<gene>
    <name evidence="3" type="ORF">DWB62_016475</name>
    <name evidence="2" type="ORF">GNY23_16475</name>
</gene>
<protein>
    <submittedName>
        <fullName evidence="2">Uncharacterized protein</fullName>
    </submittedName>
</protein>
<dbReference type="Proteomes" id="UP000462449">
    <property type="component" value="Unassembled WGS sequence"/>
</dbReference>
<sequence length="93" mass="10832">MPQLEYTEEQMLELADRVIKSQIAVTGVQPKLSLEIAKNPENHKERRFTIVGLWGLYLKATNKTIPEFIIALLLVFDSLCWLILLAKWEFPLY</sequence>
<keyword evidence="1" id="KW-1133">Transmembrane helix</keyword>
<comment type="caution">
    <text evidence="2">The sequence shown here is derived from an EMBL/GenBank/DDBJ whole genome shotgun (WGS) entry which is preliminary data.</text>
</comment>
<proteinExistence type="predicted"/>
<dbReference type="OrthoDB" id="9805913at2"/>
<evidence type="ECO:0000313" key="2">
    <source>
        <dbReference type="EMBL" id="MUP39417.1"/>
    </source>
</evidence>
<feature type="transmembrane region" description="Helical" evidence="1">
    <location>
        <begin position="68"/>
        <end position="88"/>
    </location>
</feature>
<accession>A0A7M4D9T8</accession>
<keyword evidence="1" id="KW-0812">Transmembrane</keyword>
<evidence type="ECO:0000313" key="3">
    <source>
        <dbReference type="EMBL" id="MVB08622.1"/>
    </source>
</evidence>
<dbReference type="EMBL" id="QTZN02000047">
    <property type="protein sequence ID" value="MVB08622.1"/>
    <property type="molecule type" value="Genomic_DNA"/>
</dbReference>